<comment type="subcellular location">
    <subcellularLocation>
        <location evidence="1">Cell outer membrane</location>
    </subcellularLocation>
</comment>
<comment type="caution">
    <text evidence="8">The sequence shown here is derived from an EMBL/GenBank/DDBJ whole genome shotgun (WGS) entry which is preliminary data.</text>
</comment>
<comment type="similarity">
    <text evidence="2">Belongs to the SusD family.</text>
</comment>
<name>A0A512AUE8_9BACT</name>
<feature type="domain" description="RagB/SusD" evidence="6">
    <location>
        <begin position="315"/>
        <end position="489"/>
    </location>
</feature>
<keyword evidence="4" id="KW-0472">Membrane</keyword>
<evidence type="ECO:0000313" key="8">
    <source>
        <dbReference type="EMBL" id="GEO03339.1"/>
    </source>
</evidence>
<dbReference type="GO" id="GO:0009279">
    <property type="term" value="C:cell outer membrane"/>
    <property type="evidence" value="ECO:0007669"/>
    <property type="project" value="UniProtKB-SubCell"/>
</dbReference>
<proteinExistence type="inferred from homology"/>
<evidence type="ECO:0000256" key="1">
    <source>
        <dbReference type="ARBA" id="ARBA00004442"/>
    </source>
</evidence>
<evidence type="ECO:0000313" key="9">
    <source>
        <dbReference type="Proteomes" id="UP000321532"/>
    </source>
</evidence>
<dbReference type="Pfam" id="PF14322">
    <property type="entry name" value="SusD-like_3"/>
    <property type="match status" value="1"/>
</dbReference>
<keyword evidence="5" id="KW-0998">Cell outer membrane</keyword>
<dbReference type="RefSeq" id="WP_218033442.1">
    <property type="nucleotide sequence ID" value="NZ_BJYS01000005.1"/>
</dbReference>
<evidence type="ECO:0000256" key="4">
    <source>
        <dbReference type="ARBA" id="ARBA00023136"/>
    </source>
</evidence>
<dbReference type="SUPFAM" id="SSF48452">
    <property type="entry name" value="TPR-like"/>
    <property type="match status" value="1"/>
</dbReference>
<dbReference type="EMBL" id="BJYS01000005">
    <property type="protein sequence ID" value="GEO03339.1"/>
    <property type="molecule type" value="Genomic_DNA"/>
</dbReference>
<evidence type="ECO:0000256" key="3">
    <source>
        <dbReference type="ARBA" id="ARBA00022729"/>
    </source>
</evidence>
<keyword evidence="3" id="KW-0732">Signal</keyword>
<evidence type="ECO:0000259" key="6">
    <source>
        <dbReference type="Pfam" id="PF07980"/>
    </source>
</evidence>
<dbReference type="Gene3D" id="1.25.40.390">
    <property type="match status" value="1"/>
</dbReference>
<feature type="domain" description="SusD-like N-terminal" evidence="7">
    <location>
        <begin position="12"/>
        <end position="213"/>
    </location>
</feature>
<dbReference type="Proteomes" id="UP000321532">
    <property type="component" value="Unassembled WGS sequence"/>
</dbReference>
<gene>
    <name evidence="8" type="ORF">AAE02nite_10030</name>
</gene>
<dbReference type="InterPro" id="IPR033985">
    <property type="entry name" value="SusD-like_N"/>
</dbReference>
<evidence type="ECO:0000256" key="2">
    <source>
        <dbReference type="ARBA" id="ARBA00006275"/>
    </source>
</evidence>
<dbReference type="InterPro" id="IPR012944">
    <property type="entry name" value="SusD_RagB_dom"/>
</dbReference>
<evidence type="ECO:0008006" key="10">
    <source>
        <dbReference type="Google" id="ProtNLM"/>
    </source>
</evidence>
<sequence length="490" mass="55444">MLISFITGCKKDFLDEQNLSALTLENYFTTEAQAQAAVNGIYPTLHMLTSANANYGESPWTSIEFPVGHATTLGQSLYNNGLIRHNNSAIEPVFKTVWVGFYNGIANANVAINRIPAITMNEQTKNSLLGEAYFLRALYYYYLVRLYGDIPLITDAINFTSPDLYPMRSPKEKVYELVVSDLQAAEKSGMPNTDKKGKASLGAVKSLLASVYLTMAGKPLNKGAAYYTLAADKAKEVIDAGWYSLFTDYYFLHDRAHKNQGELIFQVQYQTGIRTNDIIKAISPSKIGISLLDEYGALMPRSEFVKSYEPNDKRAQEKQFFFTQYTKKNSSAIIQFGEYALYKYWLVEAAGSGGDANEDQNFTILRYPEVLLTFAEASNEVNGPSQAAYDAVNLIRKRANLPPLAGLTKEEFREAIWRERYHELAFENKAYFDIQRTRKVYNLKTGHFEDALVYRNESGVIFNEQYMLWPIPQSELDANPNLKPQNIGWQ</sequence>
<reference evidence="8 9" key="1">
    <citation type="submission" date="2019-07" db="EMBL/GenBank/DDBJ databases">
        <title>Whole genome shotgun sequence of Adhaeribacter aerolatus NBRC 106133.</title>
        <authorList>
            <person name="Hosoyama A."/>
            <person name="Uohara A."/>
            <person name="Ohji S."/>
            <person name="Ichikawa N."/>
        </authorList>
    </citation>
    <scope>NUCLEOTIDE SEQUENCE [LARGE SCALE GENOMIC DNA]</scope>
    <source>
        <strain evidence="8 9">NBRC 106133</strain>
    </source>
</reference>
<accession>A0A512AUE8</accession>
<keyword evidence="9" id="KW-1185">Reference proteome</keyword>
<evidence type="ECO:0000256" key="5">
    <source>
        <dbReference type="ARBA" id="ARBA00023237"/>
    </source>
</evidence>
<dbReference type="InterPro" id="IPR011990">
    <property type="entry name" value="TPR-like_helical_dom_sf"/>
</dbReference>
<protein>
    <recommendedName>
        <fullName evidence="10">Starch-binding protein</fullName>
    </recommendedName>
</protein>
<evidence type="ECO:0000259" key="7">
    <source>
        <dbReference type="Pfam" id="PF14322"/>
    </source>
</evidence>
<dbReference type="Pfam" id="PF07980">
    <property type="entry name" value="SusD_RagB"/>
    <property type="match status" value="1"/>
</dbReference>
<organism evidence="8 9">
    <name type="scientific">Adhaeribacter aerolatus</name>
    <dbReference type="NCBI Taxonomy" id="670289"/>
    <lineage>
        <taxon>Bacteria</taxon>
        <taxon>Pseudomonadati</taxon>
        <taxon>Bacteroidota</taxon>
        <taxon>Cytophagia</taxon>
        <taxon>Cytophagales</taxon>
        <taxon>Hymenobacteraceae</taxon>
        <taxon>Adhaeribacter</taxon>
    </lineage>
</organism>
<dbReference type="AlphaFoldDB" id="A0A512AUE8"/>